<dbReference type="Proteomes" id="UP000271889">
    <property type="component" value="Unassembled WGS sequence"/>
</dbReference>
<keyword evidence="2" id="KW-0812">Transmembrane</keyword>
<dbReference type="EMBL" id="UYRV01116207">
    <property type="protein sequence ID" value="VDN29947.1"/>
    <property type="molecule type" value="Genomic_DNA"/>
</dbReference>
<gene>
    <name evidence="3" type="ORF">CGOC_LOCUS11410</name>
</gene>
<evidence type="ECO:0000313" key="4">
    <source>
        <dbReference type="Proteomes" id="UP000271889"/>
    </source>
</evidence>
<accession>A0A3P7N615</accession>
<evidence type="ECO:0000313" key="3">
    <source>
        <dbReference type="EMBL" id="VDN29947.1"/>
    </source>
</evidence>
<evidence type="ECO:0000256" key="1">
    <source>
        <dbReference type="SAM" id="MobiDB-lite"/>
    </source>
</evidence>
<feature type="region of interest" description="Disordered" evidence="1">
    <location>
        <begin position="40"/>
        <end position="68"/>
    </location>
</feature>
<organism evidence="3 4">
    <name type="scientific">Cylicostephanus goldi</name>
    <name type="common">Nematode worm</name>
    <dbReference type="NCBI Taxonomy" id="71465"/>
    <lineage>
        <taxon>Eukaryota</taxon>
        <taxon>Metazoa</taxon>
        <taxon>Ecdysozoa</taxon>
        <taxon>Nematoda</taxon>
        <taxon>Chromadorea</taxon>
        <taxon>Rhabditida</taxon>
        <taxon>Rhabditina</taxon>
        <taxon>Rhabditomorpha</taxon>
        <taxon>Strongyloidea</taxon>
        <taxon>Strongylidae</taxon>
        <taxon>Cylicostephanus</taxon>
    </lineage>
</organism>
<sequence>MQILKRRHTSGIYSVVVILIGAVLAYGTFGTTLWVQGSPEGQKPVDNTPLNGSKPADPQLRLHPEGNGKKRVRRSIVDTIVKTLWNIFWGKKPTDKEIDEKIRNKTEELKRWAEEGDLAESWRVDVPEPVQYYDELRYV</sequence>
<name>A0A3P7N615_CYLGO</name>
<proteinExistence type="predicted"/>
<protein>
    <submittedName>
        <fullName evidence="3">Uncharacterized protein</fullName>
    </submittedName>
</protein>
<keyword evidence="4" id="KW-1185">Reference proteome</keyword>
<feature type="transmembrane region" description="Helical" evidence="2">
    <location>
        <begin position="12"/>
        <end position="35"/>
    </location>
</feature>
<evidence type="ECO:0000256" key="2">
    <source>
        <dbReference type="SAM" id="Phobius"/>
    </source>
</evidence>
<keyword evidence="2" id="KW-0472">Membrane</keyword>
<keyword evidence="2" id="KW-1133">Transmembrane helix</keyword>
<dbReference type="AlphaFoldDB" id="A0A3P7N615"/>
<reference evidence="3 4" key="1">
    <citation type="submission" date="2018-11" db="EMBL/GenBank/DDBJ databases">
        <authorList>
            <consortium name="Pathogen Informatics"/>
        </authorList>
    </citation>
    <scope>NUCLEOTIDE SEQUENCE [LARGE SCALE GENOMIC DNA]</scope>
</reference>